<feature type="chain" id="PRO_5026889582" description="Secreted protein" evidence="2">
    <location>
        <begin position="27"/>
        <end position="114"/>
    </location>
</feature>
<feature type="signal peptide" evidence="2">
    <location>
        <begin position="1"/>
        <end position="26"/>
    </location>
</feature>
<keyword evidence="2" id="KW-0732">Signal</keyword>
<organism evidence="3 4">
    <name type="scientific">Gemmata massiliana</name>
    <dbReference type="NCBI Taxonomy" id="1210884"/>
    <lineage>
        <taxon>Bacteria</taxon>
        <taxon>Pseudomonadati</taxon>
        <taxon>Planctomycetota</taxon>
        <taxon>Planctomycetia</taxon>
        <taxon>Gemmatales</taxon>
        <taxon>Gemmataceae</taxon>
        <taxon>Gemmata</taxon>
    </lineage>
</organism>
<accession>A0A6P2DHI4</accession>
<name>A0A6P2DHI4_9BACT</name>
<evidence type="ECO:0000256" key="2">
    <source>
        <dbReference type="SAM" id="SignalP"/>
    </source>
</evidence>
<sequence>MLRLGAIFRTFMLIVCLVPFTSAQQAAGALAPILPVVPVGGLPVTPVNEEDDEREVDGKERVSSPSRHYSPVREPVERFTPGHTPYRSHLTRVRAVPPVSEDPFRNGLGTPYRC</sequence>
<protein>
    <recommendedName>
        <fullName evidence="5">Secreted protein</fullName>
    </recommendedName>
</protein>
<dbReference type="EMBL" id="LR593886">
    <property type="protein sequence ID" value="VTS01893.1"/>
    <property type="molecule type" value="Genomic_DNA"/>
</dbReference>
<evidence type="ECO:0000313" key="4">
    <source>
        <dbReference type="Proteomes" id="UP000464178"/>
    </source>
</evidence>
<dbReference type="KEGG" id="gms:SOIL9_76980"/>
<proteinExistence type="predicted"/>
<dbReference type="RefSeq" id="WP_162672588.1">
    <property type="nucleotide sequence ID" value="NZ_LR593886.1"/>
</dbReference>
<dbReference type="Proteomes" id="UP000464178">
    <property type="component" value="Chromosome"/>
</dbReference>
<evidence type="ECO:0000256" key="1">
    <source>
        <dbReference type="SAM" id="MobiDB-lite"/>
    </source>
</evidence>
<keyword evidence="4" id="KW-1185">Reference proteome</keyword>
<feature type="region of interest" description="Disordered" evidence="1">
    <location>
        <begin position="45"/>
        <end position="87"/>
    </location>
</feature>
<reference evidence="3 4" key="1">
    <citation type="submission" date="2019-05" db="EMBL/GenBank/DDBJ databases">
        <authorList>
            <consortium name="Science for Life Laboratories"/>
        </authorList>
    </citation>
    <scope>NUCLEOTIDE SEQUENCE [LARGE SCALE GENOMIC DNA]</scope>
    <source>
        <strain evidence="3">Soil9</strain>
    </source>
</reference>
<dbReference type="AlphaFoldDB" id="A0A6P2DHI4"/>
<gene>
    <name evidence="3" type="ORF">SOIL9_76980</name>
</gene>
<evidence type="ECO:0008006" key="5">
    <source>
        <dbReference type="Google" id="ProtNLM"/>
    </source>
</evidence>
<evidence type="ECO:0000313" key="3">
    <source>
        <dbReference type="EMBL" id="VTS01893.1"/>
    </source>
</evidence>